<organism evidence="2 3">
    <name type="scientific">Gymnopus androsaceus JB14</name>
    <dbReference type="NCBI Taxonomy" id="1447944"/>
    <lineage>
        <taxon>Eukaryota</taxon>
        <taxon>Fungi</taxon>
        <taxon>Dikarya</taxon>
        <taxon>Basidiomycota</taxon>
        <taxon>Agaricomycotina</taxon>
        <taxon>Agaricomycetes</taxon>
        <taxon>Agaricomycetidae</taxon>
        <taxon>Agaricales</taxon>
        <taxon>Marasmiineae</taxon>
        <taxon>Omphalotaceae</taxon>
        <taxon>Gymnopus</taxon>
    </lineage>
</organism>
<sequence length="253" mass="27488">MAERQMGKKLNGGWAGYKNQAYPAYLSAANGVAERKHAITFAKVSVNLDDCGLPPFLQAIAAAYVVYTENLLPFSHNGFCIPAKVFLGIHQDISHWRPFGMQGWATIVNGTPGKLDSGVVEGKMVGYGERGVYLLYMLSGKIIMSQDIVFKEGCPSCMLSPGGGEEYEDKSIDLPPDATNTTDTTEYTRYLVVPSLANSILGLAPNNAYMGAFRFFKSFPDTNLLRLGCINNCIVTAIAILICVVVIWLLVAV</sequence>
<name>A0A6A4HI43_9AGAR</name>
<keyword evidence="1" id="KW-1133">Transmembrane helix</keyword>
<evidence type="ECO:0000313" key="2">
    <source>
        <dbReference type="EMBL" id="KAE9397181.1"/>
    </source>
</evidence>
<protein>
    <submittedName>
        <fullName evidence="2">Uncharacterized protein</fullName>
    </submittedName>
</protein>
<evidence type="ECO:0000256" key="1">
    <source>
        <dbReference type="SAM" id="Phobius"/>
    </source>
</evidence>
<reference evidence="2" key="1">
    <citation type="journal article" date="2019" name="Environ. Microbiol.">
        <title>Fungal ecological strategies reflected in gene transcription - a case study of two litter decomposers.</title>
        <authorList>
            <person name="Barbi F."/>
            <person name="Kohler A."/>
            <person name="Barry K."/>
            <person name="Baskaran P."/>
            <person name="Daum C."/>
            <person name="Fauchery L."/>
            <person name="Ihrmark K."/>
            <person name="Kuo A."/>
            <person name="LaButti K."/>
            <person name="Lipzen A."/>
            <person name="Morin E."/>
            <person name="Grigoriev I.V."/>
            <person name="Henrissat B."/>
            <person name="Lindahl B."/>
            <person name="Martin F."/>
        </authorList>
    </citation>
    <scope>NUCLEOTIDE SEQUENCE</scope>
    <source>
        <strain evidence="2">JB14</strain>
    </source>
</reference>
<keyword evidence="3" id="KW-1185">Reference proteome</keyword>
<accession>A0A6A4HI43</accession>
<dbReference type="EMBL" id="ML769501">
    <property type="protein sequence ID" value="KAE9397181.1"/>
    <property type="molecule type" value="Genomic_DNA"/>
</dbReference>
<keyword evidence="1" id="KW-0812">Transmembrane</keyword>
<keyword evidence="1" id="KW-0472">Membrane</keyword>
<proteinExistence type="predicted"/>
<evidence type="ECO:0000313" key="3">
    <source>
        <dbReference type="Proteomes" id="UP000799118"/>
    </source>
</evidence>
<dbReference type="OrthoDB" id="3065320at2759"/>
<gene>
    <name evidence="2" type="ORF">BT96DRAFT_996020</name>
</gene>
<dbReference type="AlphaFoldDB" id="A0A6A4HI43"/>
<feature type="transmembrane region" description="Helical" evidence="1">
    <location>
        <begin position="224"/>
        <end position="251"/>
    </location>
</feature>
<dbReference type="Proteomes" id="UP000799118">
    <property type="component" value="Unassembled WGS sequence"/>
</dbReference>